<evidence type="ECO:0000313" key="1">
    <source>
        <dbReference type="EMBL" id="MFC4430743.1"/>
    </source>
</evidence>
<protein>
    <submittedName>
        <fullName evidence="1">Uncharacterized protein</fullName>
    </submittedName>
</protein>
<dbReference type="Proteomes" id="UP001595965">
    <property type="component" value="Unassembled WGS sequence"/>
</dbReference>
<accession>A0ABV8Y1E7</accession>
<keyword evidence="2" id="KW-1185">Reference proteome</keyword>
<proteinExistence type="predicted"/>
<gene>
    <name evidence="1" type="ORF">ACFO0K_13785</name>
</gene>
<name>A0ABV8Y1E7_9MICC</name>
<sequence length="42" mass="4861">MTASWRVAWQSSARDEYDGVDSDPVALFDQTVREWGRLFPNT</sequence>
<dbReference type="EMBL" id="JBHSEN010000002">
    <property type="protein sequence ID" value="MFC4430743.1"/>
    <property type="molecule type" value="Genomic_DNA"/>
</dbReference>
<evidence type="ECO:0000313" key="2">
    <source>
        <dbReference type="Proteomes" id="UP001595965"/>
    </source>
</evidence>
<reference evidence="2" key="1">
    <citation type="journal article" date="2019" name="Int. J. Syst. Evol. Microbiol.">
        <title>The Global Catalogue of Microorganisms (GCM) 10K type strain sequencing project: providing services to taxonomists for standard genome sequencing and annotation.</title>
        <authorList>
            <consortium name="The Broad Institute Genomics Platform"/>
            <consortium name="The Broad Institute Genome Sequencing Center for Infectious Disease"/>
            <person name="Wu L."/>
            <person name="Ma J."/>
        </authorList>
    </citation>
    <scope>NUCLEOTIDE SEQUENCE [LARGE SCALE GENOMIC DNA]</scope>
    <source>
        <strain evidence="2">CGMCC 1.12125</strain>
    </source>
</reference>
<dbReference type="RefSeq" id="WP_344225930.1">
    <property type="nucleotide sequence ID" value="NZ_BAAALH010000001.1"/>
</dbReference>
<comment type="caution">
    <text evidence="1">The sequence shown here is derived from an EMBL/GenBank/DDBJ whole genome shotgun (WGS) entry which is preliminary data.</text>
</comment>
<organism evidence="1 2">
    <name type="scientific">Citricoccus alkalitolerans</name>
    <dbReference type="NCBI Taxonomy" id="246603"/>
    <lineage>
        <taxon>Bacteria</taxon>
        <taxon>Bacillati</taxon>
        <taxon>Actinomycetota</taxon>
        <taxon>Actinomycetes</taxon>
        <taxon>Micrococcales</taxon>
        <taxon>Micrococcaceae</taxon>
        <taxon>Citricoccus</taxon>
    </lineage>
</organism>